<feature type="chain" id="PRO_5045702614" description="Lipoprotein" evidence="2">
    <location>
        <begin position="25"/>
        <end position="175"/>
    </location>
</feature>
<evidence type="ECO:0000256" key="1">
    <source>
        <dbReference type="SAM" id="MobiDB-lite"/>
    </source>
</evidence>
<keyword evidence="2" id="KW-0732">Signal</keyword>
<keyword evidence="4" id="KW-1185">Reference proteome</keyword>
<evidence type="ECO:0000313" key="3">
    <source>
        <dbReference type="EMBL" id="WTP55121.1"/>
    </source>
</evidence>
<feature type="signal peptide" evidence="2">
    <location>
        <begin position="1"/>
        <end position="24"/>
    </location>
</feature>
<gene>
    <name evidence="3" type="ORF">OG288_28340</name>
</gene>
<organism evidence="3 4">
    <name type="scientific">Streptomyces tauricus</name>
    <dbReference type="NCBI Taxonomy" id="68274"/>
    <lineage>
        <taxon>Bacteria</taxon>
        <taxon>Bacillati</taxon>
        <taxon>Actinomycetota</taxon>
        <taxon>Actinomycetes</taxon>
        <taxon>Kitasatosporales</taxon>
        <taxon>Streptomycetaceae</taxon>
        <taxon>Streptomyces</taxon>
        <taxon>Streptomyces aurantiacus group</taxon>
    </lineage>
</organism>
<feature type="region of interest" description="Disordered" evidence="1">
    <location>
        <begin position="134"/>
        <end position="153"/>
    </location>
</feature>
<evidence type="ECO:0008006" key="5">
    <source>
        <dbReference type="Google" id="ProtNLM"/>
    </source>
</evidence>
<reference evidence="3" key="1">
    <citation type="submission" date="2022-10" db="EMBL/GenBank/DDBJ databases">
        <title>The complete genomes of actinobacterial strains from the NBC collection.</title>
        <authorList>
            <person name="Joergensen T.S."/>
            <person name="Alvarez Arevalo M."/>
            <person name="Sterndorff E.B."/>
            <person name="Faurdal D."/>
            <person name="Vuksanovic O."/>
            <person name="Mourched A.-S."/>
            <person name="Charusanti P."/>
            <person name="Shaw S."/>
            <person name="Blin K."/>
            <person name="Weber T."/>
        </authorList>
    </citation>
    <scope>NUCLEOTIDE SEQUENCE</scope>
    <source>
        <strain evidence="3">NBC_00189</strain>
    </source>
</reference>
<feature type="compositionally biased region" description="Pro residues" evidence="1">
    <location>
        <begin position="136"/>
        <end position="150"/>
    </location>
</feature>
<proteinExistence type="predicted"/>
<accession>A0ABZ1JXT9</accession>
<dbReference type="EMBL" id="CP108133">
    <property type="protein sequence ID" value="WTP55121.1"/>
    <property type="molecule type" value="Genomic_DNA"/>
</dbReference>
<dbReference type="Proteomes" id="UP001432166">
    <property type="component" value="Chromosome"/>
</dbReference>
<dbReference type="PROSITE" id="PS51257">
    <property type="entry name" value="PROKAR_LIPOPROTEIN"/>
    <property type="match status" value="1"/>
</dbReference>
<evidence type="ECO:0000313" key="4">
    <source>
        <dbReference type="Proteomes" id="UP001432166"/>
    </source>
</evidence>
<evidence type="ECO:0000256" key="2">
    <source>
        <dbReference type="SAM" id="SignalP"/>
    </source>
</evidence>
<name>A0ABZ1JXT9_9ACTN</name>
<sequence>MRRIRHRGPAIGLAAVAATFALVACEPGDGLSTAAVAITTDQKGTSELEERGVDVQWLTCTASYGEKSASTPSATVRNVASVDCVGETGDGQDISIKGQVTQEVNGTCVRGDLTATVGGNEVFRLNVLGNCQASTPTPPVNNPTTRPPDQPGATVTVTRTQTVYPNPSCSCISGK</sequence>
<protein>
    <recommendedName>
        <fullName evidence="5">Lipoprotein</fullName>
    </recommendedName>
</protein>